<feature type="compositionally biased region" description="Basic and acidic residues" evidence="1">
    <location>
        <begin position="435"/>
        <end position="448"/>
    </location>
</feature>
<evidence type="ECO:0008006" key="4">
    <source>
        <dbReference type="Google" id="ProtNLM"/>
    </source>
</evidence>
<feature type="compositionally biased region" description="Basic and acidic residues" evidence="1">
    <location>
        <begin position="456"/>
        <end position="468"/>
    </location>
</feature>
<proteinExistence type="predicted"/>
<name>A0A7W3ZMQ0_9ACTN</name>
<comment type="caution">
    <text evidence="2">The sequence shown here is derived from an EMBL/GenBank/DDBJ whole genome shotgun (WGS) entry which is preliminary data.</text>
</comment>
<dbReference type="AlphaFoldDB" id="A0A7W3ZMQ0"/>
<feature type="compositionally biased region" description="Gly residues" evidence="1">
    <location>
        <begin position="330"/>
        <end position="378"/>
    </location>
</feature>
<dbReference type="Proteomes" id="UP000525686">
    <property type="component" value="Unassembled WGS sequence"/>
</dbReference>
<gene>
    <name evidence="2" type="ORF">H3146_10270</name>
</gene>
<accession>A0A7W3ZMQ0</accession>
<evidence type="ECO:0000313" key="2">
    <source>
        <dbReference type="EMBL" id="MBB1253750.1"/>
    </source>
</evidence>
<dbReference type="InterPro" id="IPR038332">
    <property type="entry name" value="PPE_sf"/>
</dbReference>
<sequence length="468" mass="46270">MEKHTTKFAMKDLAELKAMLAGANPKQVQSVADNWKWVHDALVGGESGGLKAEFDKAIDEVLQHWSGSAAREFRKRAKKISDNIAAAGPYAKNVSNSMSRVAQVLTQGVEQLNHVKPPSSTDRGLDKAGNVGLQIITLGQKGGRDDTKANNEIAAGKPTADVLRDNATELSEGRERALEAAMVLEYVGGGYRTYAKAMGSPNRNKRDDLYPRPDDNSGSIPPVLPVPVGPSGKPKSVNPSAMPSGNKGAGYTSANPMAVPRPEGITGGVGGGSAARAGGVQGPGSQVGTGLNGVTPNALSGASGLGGPGGSAGVGGGGTGAASGVVGTPGAPGGVSGGARGAGGGRGAGRMGGMPGMGGAGAGAGAGGRGAGKGGSGRGALAKQRGGVVGAAGRGAASAQGGSGLHRSRGGSKTVKPGSGRGAGMMGAPGARGAAGKEEKERKERPDYLVEDEETWTPKRDVAPKVIE</sequence>
<dbReference type="RefSeq" id="WP_181354114.1">
    <property type="nucleotide sequence ID" value="NZ_JABJWZ010000068.1"/>
</dbReference>
<protein>
    <recommendedName>
        <fullName evidence="4">PPE domain-containing protein</fullName>
    </recommendedName>
</protein>
<evidence type="ECO:0000256" key="1">
    <source>
        <dbReference type="SAM" id="MobiDB-lite"/>
    </source>
</evidence>
<reference evidence="3" key="1">
    <citation type="submission" date="2020-05" db="EMBL/GenBank/DDBJ databases">
        <title>Classification of alakaliphilic streptomycetes isolated from an alkaline soil next to Lonar Crater, India and a proposal for the recognition of Streptomyces alkaliterrae sp. nov.</title>
        <authorList>
            <person name="Golinska P."/>
        </authorList>
    </citation>
    <scope>NUCLEOTIDE SEQUENCE [LARGE SCALE GENOMIC DNA]</scope>
    <source>
        <strain evidence="3">OF3</strain>
    </source>
</reference>
<dbReference type="EMBL" id="JABJWZ010000068">
    <property type="protein sequence ID" value="MBB1253750.1"/>
    <property type="molecule type" value="Genomic_DNA"/>
</dbReference>
<feature type="region of interest" description="Disordered" evidence="1">
    <location>
        <begin position="325"/>
        <end position="468"/>
    </location>
</feature>
<feature type="compositionally biased region" description="Basic and acidic residues" evidence="1">
    <location>
        <begin position="204"/>
        <end position="215"/>
    </location>
</feature>
<dbReference type="Gene3D" id="1.20.1260.20">
    <property type="entry name" value="PPE superfamily"/>
    <property type="match status" value="1"/>
</dbReference>
<feature type="region of interest" description="Disordered" evidence="1">
    <location>
        <begin position="196"/>
        <end position="249"/>
    </location>
</feature>
<organism evidence="2 3">
    <name type="scientific">Streptomyces alkaliterrae</name>
    <dbReference type="NCBI Taxonomy" id="2213162"/>
    <lineage>
        <taxon>Bacteria</taxon>
        <taxon>Bacillati</taxon>
        <taxon>Actinomycetota</taxon>
        <taxon>Actinomycetes</taxon>
        <taxon>Kitasatosporales</taxon>
        <taxon>Streptomycetaceae</taxon>
        <taxon>Streptomyces</taxon>
    </lineage>
</organism>
<evidence type="ECO:0000313" key="3">
    <source>
        <dbReference type="Proteomes" id="UP000525686"/>
    </source>
</evidence>